<dbReference type="EMBL" id="JAKLTR010000001">
    <property type="protein sequence ID" value="MCG2613104.1"/>
    <property type="molecule type" value="Genomic_DNA"/>
</dbReference>
<reference evidence="5" key="1">
    <citation type="submission" date="2022-01" db="EMBL/GenBank/DDBJ databases">
        <authorList>
            <person name="Jo J.-H."/>
            <person name="Im W.-T."/>
        </authorList>
    </citation>
    <scope>NUCLEOTIDE SEQUENCE</scope>
    <source>
        <strain evidence="5">NA20</strain>
    </source>
</reference>
<evidence type="ECO:0000256" key="3">
    <source>
        <dbReference type="ARBA" id="ARBA00023163"/>
    </source>
</evidence>
<protein>
    <submittedName>
        <fullName evidence="5">AraC family transcriptional regulator</fullName>
    </submittedName>
</protein>
<dbReference type="RefSeq" id="WP_237868329.1">
    <property type="nucleotide sequence ID" value="NZ_JAKLTR010000001.1"/>
</dbReference>
<evidence type="ECO:0000313" key="5">
    <source>
        <dbReference type="EMBL" id="MCG2613104.1"/>
    </source>
</evidence>
<dbReference type="PRINTS" id="PR00032">
    <property type="entry name" value="HTHARAC"/>
</dbReference>
<sequence>MIPELTLSGGQTVQLVASSLRKFKGARLPGSNYWCAEGTAFAADFQEYDQPDFRISYRIFQTFKNAQLSFSIKEDSDRWRIEIMLDGTAQVNDLQNGGTTIRAGQYRVTKDNVSVFNISPDARCRYLSASMIMDEADAIQIGKTAGQIMTLPAGMQRLCSDLLFNKYQPTLHNFYYENSVRELFFSHLSLQPSSYDHLSAAELNAVYEADRIIRENLLQHFSIQDLARKTGTNEFKLKKDFRSVFHVGMFGHLMNLRMQYALELLETTPILIKDIAEKAGYETVAGFITAFRKKYGLPPGEWRTNKPDNY</sequence>
<dbReference type="PROSITE" id="PS01124">
    <property type="entry name" value="HTH_ARAC_FAMILY_2"/>
    <property type="match status" value="1"/>
</dbReference>
<dbReference type="InterPro" id="IPR018060">
    <property type="entry name" value="HTH_AraC"/>
</dbReference>
<feature type="domain" description="HTH araC/xylS-type" evidence="4">
    <location>
        <begin position="207"/>
        <end position="305"/>
    </location>
</feature>
<dbReference type="PROSITE" id="PS00041">
    <property type="entry name" value="HTH_ARAC_FAMILY_1"/>
    <property type="match status" value="1"/>
</dbReference>
<name>A0ABS9KLB0_9BACT</name>
<evidence type="ECO:0000256" key="1">
    <source>
        <dbReference type="ARBA" id="ARBA00023015"/>
    </source>
</evidence>
<keyword evidence="2" id="KW-0238">DNA-binding</keyword>
<dbReference type="PANTHER" id="PTHR47893">
    <property type="entry name" value="REGULATORY PROTEIN PCHR"/>
    <property type="match status" value="1"/>
</dbReference>
<proteinExistence type="predicted"/>
<gene>
    <name evidence="5" type="ORF">LZZ85_02395</name>
</gene>
<accession>A0ABS9KLB0</accession>
<dbReference type="SUPFAM" id="SSF46689">
    <property type="entry name" value="Homeodomain-like"/>
    <property type="match status" value="1"/>
</dbReference>
<keyword evidence="1" id="KW-0805">Transcription regulation</keyword>
<evidence type="ECO:0000259" key="4">
    <source>
        <dbReference type="PROSITE" id="PS01124"/>
    </source>
</evidence>
<dbReference type="InterPro" id="IPR018062">
    <property type="entry name" value="HTH_AraC-typ_CS"/>
</dbReference>
<dbReference type="SMART" id="SM00342">
    <property type="entry name" value="HTH_ARAC"/>
    <property type="match status" value="1"/>
</dbReference>
<organism evidence="5 6">
    <name type="scientific">Terrimonas ginsenosidimutans</name>
    <dbReference type="NCBI Taxonomy" id="2908004"/>
    <lineage>
        <taxon>Bacteria</taxon>
        <taxon>Pseudomonadati</taxon>
        <taxon>Bacteroidota</taxon>
        <taxon>Chitinophagia</taxon>
        <taxon>Chitinophagales</taxon>
        <taxon>Chitinophagaceae</taxon>
        <taxon>Terrimonas</taxon>
    </lineage>
</organism>
<comment type="caution">
    <text evidence="5">The sequence shown here is derived from an EMBL/GenBank/DDBJ whole genome shotgun (WGS) entry which is preliminary data.</text>
</comment>
<keyword evidence="6" id="KW-1185">Reference proteome</keyword>
<evidence type="ECO:0000313" key="6">
    <source>
        <dbReference type="Proteomes" id="UP001165367"/>
    </source>
</evidence>
<dbReference type="Pfam" id="PF12833">
    <property type="entry name" value="HTH_18"/>
    <property type="match status" value="1"/>
</dbReference>
<dbReference type="Gene3D" id="1.10.10.60">
    <property type="entry name" value="Homeodomain-like"/>
    <property type="match status" value="1"/>
</dbReference>
<dbReference type="PANTHER" id="PTHR47893:SF1">
    <property type="entry name" value="REGULATORY PROTEIN PCHR"/>
    <property type="match status" value="1"/>
</dbReference>
<dbReference type="InterPro" id="IPR020449">
    <property type="entry name" value="Tscrpt_reg_AraC-type_HTH"/>
</dbReference>
<keyword evidence="3" id="KW-0804">Transcription</keyword>
<dbReference type="InterPro" id="IPR053142">
    <property type="entry name" value="PchR_regulatory_protein"/>
</dbReference>
<dbReference type="Proteomes" id="UP001165367">
    <property type="component" value="Unassembled WGS sequence"/>
</dbReference>
<dbReference type="InterPro" id="IPR009057">
    <property type="entry name" value="Homeodomain-like_sf"/>
</dbReference>
<evidence type="ECO:0000256" key="2">
    <source>
        <dbReference type="ARBA" id="ARBA00023125"/>
    </source>
</evidence>